<reference evidence="1" key="1">
    <citation type="submission" date="2022-10" db="EMBL/GenBank/DDBJ databases">
        <authorList>
            <person name="Yue Y."/>
        </authorList>
    </citation>
    <scope>NUCLEOTIDE SEQUENCE</scope>
    <source>
        <strain evidence="1">Z654</strain>
    </source>
</reference>
<gene>
    <name evidence="1" type="ORF">OH136_12100</name>
</gene>
<dbReference type="AlphaFoldDB" id="A0AAE3LR83"/>
<evidence type="ECO:0000313" key="1">
    <source>
        <dbReference type="EMBL" id="MCV6825297.1"/>
    </source>
</evidence>
<dbReference type="RefSeq" id="WP_263954148.1">
    <property type="nucleotide sequence ID" value="NZ_JAOYFC010000002.1"/>
</dbReference>
<dbReference type="Proteomes" id="UP001208041">
    <property type="component" value="Unassembled WGS sequence"/>
</dbReference>
<keyword evidence="2" id="KW-1185">Reference proteome</keyword>
<name>A0AAE3LR83_9RHOB</name>
<dbReference type="EMBL" id="JAOYFC010000002">
    <property type="protein sequence ID" value="MCV6825297.1"/>
    <property type="molecule type" value="Genomic_DNA"/>
</dbReference>
<evidence type="ECO:0000313" key="2">
    <source>
        <dbReference type="Proteomes" id="UP001208041"/>
    </source>
</evidence>
<sequence length="211" mass="23360">MTAITPEEIESLFERGGAYGFSRWGRPIAPVVFGVEEETISVVKGALEALCSLARHELAETDPELGSNLMVFFIREWSDLKGVPDIDRLIPEMDPLLARLDEAKANQYRFFRFDEQGAIKAGFVFLRMDDTLADIPADVLVLGQMVQIMLLWGEKAFAERSPLAIHPETKATVLRPEIAQVIQAAYDSVLPATAQDSSHALRLFARISAVG</sequence>
<proteinExistence type="predicted"/>
<accession>A0AAE3LR83</accession>
<comment type="caution">
    <text evidence="1">The sequence shown here is derived from an EMBL/GenBank/DDBJ whole genome shotgun (WGS) entry which is preliminary data.</text>
</comment>
<organism evidence="1 2">
    <name type="scientific">Halocynthiibacter halioticoli</name>
    <dbReference type="NCBI Taxonomy" id="2986804"/>
    <lineage>
        <taxon>Bacteria</taxon>
        <taxon>Pseudomonadati</taxon>
        <taxon>Pseudomonadota</taxon>
        <taxon>Alphaproteobacteria</taxon>
        <taxon>Rhodobacterales</taxon>
        <taxon>Paracoccaceae</taxon>
        <taxon>Halocynthiibacter</taxon>
    </lineage>
</organism>
<protein>
    <submittedName>
        <fullName evidence="1">DUF2927 domain-containing protein</fullName>
    </submittedName>
</protein>